<protein>
    <submittedName>
        <fullName evidence="1">Uncharacterized protein</fullName>
    </submittedName>
</protein>
<accession>A0A2K4ZHJ5</accession>
<proteinExistence type="predicted"/>
<evidence type="ECO:0000313" key="2">
    <source>
        <dbReference type="Proteomes" id="UP000236311"/>
    </source>
</evidence>
<dbReference type="SUPFAM" id="SSF50993">
    <property type="entry name" value="Peptidase/esterase 'gauge' domain"/>
    <property type="match status" value="1"/>
</dbReference>
<organism evidence="1 2">
    <name type="scientific">Acetatifactor muris</name>
    <dbReference type="NCBI Taxonomy" id="879566"/>
    <lineage>
        <taxon>Bacteria</taxon>
        <taxon>Bacillati</taxon>
        <taxon>Bacillota</taxon>
        <taxon>Clostridia</taxon>
        <taxon>Lachnospirales</taxon>
        <taxon>Lachnospiraceae</taxon>
        <taxon>Acetatifactor</taxon>
    </lineage>
</organism>
<gene>
    <name evidence="1" type="ORF">AMURIS_02642</name>
</gene>
<evidence type="ECO:0000313" key="1">
    <source>
        <dbReference type="EMBL" id="SOY29921.1"/>
    </source>
</evidence>
<dbReference type="Proteomes" id="UP000236311">
    <property type="component" value="Unassembled WGS sequence"/>
</dbReference>
<dbReference type="AlphaFoldDB" id="A0A2K4ZHJ5"/>
<dbReference type="RefSeq" id="WP_103239987.1">
    <property type="nucleotide sequence ID" value="NZ_CANRXC010000005.1"/>
</dbReference>
<dbReference type="EMBL" id="OFSM01000012">
    <property type="protein sequence ID" value="SOY29921.1"/>
    <property type="molecule type" value="Genomic_DNA"/>
</dbReference>
<sequence length="500" mass="57320">MKIRHKLRNIFNRRTPGYEKRTLKFFLCILSISCLLPAGCTPEEKTMLLPMTSTAGEETESSDAGNDFTVQKIYTYAYETRDSLNKSAFLQGCAENEIHILALDKTNDANSLVCRQVDYRYGFYDTSGRLVPFWEERLAPSGAEMRGDLYVEKLLPSPNGKQLLVYVRSDFWNNTFVWLYSMEDSEYILLYEGSADSDTRLHGSFSRSGRWVTFDIAGVTGGTDYFIPVYDCEKERATQEEPAWQPSEARERTFLRQPDQRLYFTGTDTDRLLSATLYDCSDSAGLLRFMQEKKGAVYFNLEYIDQEVAARKGSPAEIQDFKETPGEASLYVHKWSYLQDYTGTHSLQYHYDLESNVLYYLGNASRLCRINTDIVDSPENTLTLPDFPGIIVDYLPLDSGEFLVVLAEEQGAEKYIMDPDSGNSVNAQYSTDNLSDILNYRDILSADLYLYQADAAERKLLYKNLRNLVAMEYDSSTRRILLETYEDTSLSHRKCIVLEL</sequence>
<name>A0A2K4ZHJ5_9FIRM</name>
<reference evidence="1 2" key="1">
    <citation type="submission" date="2018-01" db="EMBL/GenBank/DDBJ databases">
        <authorList>
            <person name="Gaut B.S."/>
            <person name="Morton B.R."/>
            <person name="Clegg M.T."/>
            <person name="Duvall M.R."/>
        </authorList>
    </citation>
    <scope>NUCLEOTIDE SEQUENCE [LARGE SCALE GENOMIC DNA]</scope>
    <source>
        <strain evidence="1">GP69</strain>
    </source>
</reference>
<keyword evidence="2" id="KW-1185">Reference proteome</keyword>